<organism evidence="2">
    <name type="scientific">Anguilla anguilla</name>
    <name type="common">European freshwater eel</name>
    <name type="synonym">Muraena anguilla</name>
    <dbReference type="NCBI Taxonomy" id="7936"/>
    <lineage>
        <taxon>Eukaryota</taxon>
        <taxon>Metazoa</taxon>
        <taxon>Chordata</taxon>
        <taxon>Craniata</taxon>
        <taxon>Vertebrata</taxon>
        <taxon>Euteleostomi</taxon>
        <taxon>Actinopterygii</taxon>
        <taxon>Neopterygii</taxon>
        <taxon>Teleostei</taxon>
        <taxon>Anguilliformes</taxon>
        <taxon>Anguillidae</taxon>
        <taxon>Anguilla</taxon>
    </lineage>
</organism>
<reference evidence="2" key="2">
    <citation type="journal article" date="2015" name="Fish Shellfish Immunol.">
        <title>Early steps in the European eel (Anguilla anguilla)-Vibrio vulnificus interaction in the gills: Role of the RtxA13 toxin.</title>
        <authorList>
            <person name="Callol A."/>
            <person name="Pajuelo D."/>
            <person name="Ebbesson L."/>
            <person name="Teles M."/>
            <person name="MacKenzie S."/>
            <person name="Amaro C."/>
        </authorList>
    </citation>
    <scope>NUCLEOTIDE SEQUENCE</scope>
</reference>
<evidence type="ECO:0000313" key="2">
    <source>
        <dbReference type="EMBL" id="JAH54520.1"/>
    </source>
</evidence>
<evidence type="ECO:0000256" key="1">
    <source>
        <dbReference type="SAM" id="MobiDB-lite"/>
    </source>
</evidence>
<feature type="compositionally biased region" description="Basic residues" evidence="1">
    <location>
        <begin position="14"/>
        <end position="24"/>
    </location>
</feature>
<dbReference type="AlphaFoldDB" id="A0A0E9TNR4"/>
<feature type="compositionally biased region" description="Polar residues" evidence="1">
    <location>
        <begin position="1"/>
        <end position="10"/>
    </location>
</feature>
<name>A0A0E9TNR4_ANGAN</name>
<protein>
    <submittedName>
        <fullName evidence="2">Uncharacterized protein</fullName>
    </submittedName>
</protein>
<feature type="region of interest" description="Disordered" evidence="1">
    <location>
        <begin position="1"/>
        <end position="50"/>
    </location>
</feature>
<reference evidence="2" key="1">
    <citation type="submission" date="2014-11" db="EMBL/GenBank/DDBJ databases">
        <authorList>
            <person name="Amaro Gonzalez C."/>
        </authorList>
    </citation>
    <scope>NUCLEOTIDE SEQUENCE</scope>
</reference>
<accession>A0A0E9TNR4</accession>
<dbReference type="EMBL" id="GBXM01054057">
    <property type="protein sequence ID" value="JAH54520.1"/>
    <property type="molecule type" value="Transcribed_RNA"/>
</dbReference>
<feature type="compositionally biased region" description="Low complexity" evidence="1">
    <location>
        <begin position="32"/>
        <end position="50"/>
    </location>
</feature>
<sequence length="50" mass="5368">MWTTAHQSQLLPPHRLHSPPKRKREASDSDSDAGSPAATPAASVPQHSQV</sequence>
<proteinExistence type="predicted"/>